<reference evidence="1 2" key="1">
    <citation type="journal article" date="2018" name="Nat. Genet.">
        <title>Extensive intraspecific gene order and gene structural variations between Mo17 and other maize genomes.</title>
        <authorList>
            <person name="Sun S."/>
            <person name="Zhou Y."/>
            <person name="Chen J."/>
            <person name="Shi J."/>
            <person name="Zhao H."/>
            <person name="Zhao H."/>
            <person name="Song W."/>
            <person name="Zhang M."/>
            <person name="Cui Y."/>
            <person name="Dong X."/>
            <person name="Liu H."/>
            <person name="Ma X."/>
            <person name="Jiao Y."/>
            <person name="Wang B."/>
            <person name="Wei X."/>
            <person name="Stein J.C."/>
            <person name="Glaubitz J.C."/>
            <person name="Lu F."/>
            <person name="Yu G."/>
            <person name="Liang C."/>
            <person name="Fengler K."/>
            <person name="Li B."/>
            <person name="Rafalski A."/>
            <person name="Schnable P.S."/>
            <person name="Ware D.H."/>
            <person name="Buckler E.S."/>
            <person name="Lai J."/>
        </authorList>
    </citation>
    <scope>NUCLEOTIDE SEQUENCE [LARGE SCALE GENOMIC DNA]</scope>
    <source>
        <strain evidence="2">cv. Missouri 17</strain>
        <tissue evidence="1">Seedling</tissue>
    </source>
</reference>
<dbReference type="EMBL" id="NCVQ01000005">
    <property type="protein sequence ID" value="PWZ25508.1"/>
    <property type="molecule type" value="Genomic_DNA"/>
</dbReference>
<accession>A0A3L6EY35</accession>
<gene>
    <name evidence="1" type="ORF">Zm00014a_043034</name>
</gene>
<comment type="caution">
    <text evidence="1">The sequence shown here is derived from an EMBL/GenBank/DDBJ whole genome shotgun (WGS) entry which is preliminary data.</text>
</comment>
<organism evidence="1 2">
    <name type="scientific">Zea mays</name>
    <name type="common">Maize</name>
    <dbReference type="NCBI Taxonomy" id="4577"/>
    <lineage>
        <taxon>Eukaryota</taxon>
        <taxon>Viridiplantae</taxon>
        <taxon>Streptophyta</taxon>
        <taxon>Embryophyta</taxon>
        <taxon>Tracheophyta</taxon>
        <taxon>Spermatophyta</taxon>
        <taxon>Magnoliopsida</taxon>
        <taxon>Liliopsida</taxon>
        <taxon>Poales</taxon>
        <taxon>Poaceae</taxon>
        <taxon>PACMAD clade</taxon>
        <taxon>Panicoideae</taxon>
        <taxon>Andropogonodae</taxon>
        <taxon>Andropogoneae</taxon>
        <taxon>Tripsacinae</taxon>
        <taxon>Zea</taxon>
    </lineage>
</organism>
<evidence type="ECO:0000313" key="2">
    <source>
        <dbReference type="Proteomes" id="UP000251960"/>
    </source>
</evidence>
<evidence type="ECO:0000313" key="1">
    <source>
        <dbReference type="EMBL" id="PWZ25508.1"/>
    </source>
</evidence>
<protein>
    <submittedName>
        <fullName evidence="1">Uncharacterized protein</fullName>
    </submittedName>
</protein>
<dbReference type="AlphaFoldDB" id="A0A3L6EY35"/>
<proteinExistence type="predicted"/>
<dbReference type="Proteomes" id="UP000251960">
    <property type="component" value="Chromosome 4"/>
</dbReference>
<name>A0A3L6EY35_MAIZE</name>
<sequence>MVKMELDDGSCRGEWRRLVGEKAWAACALMKIPREEQCDVKENLPGERWIEDRRMKREISIQAAHTGKHEGENSRNKNVFSMLRKASGKEINDLELSGSKR</sequence>